<dbReference type="SMART" id="SM00636">
    <property type="entry name" value="Glyco_18"/>
    <property type="match status" value="1"/>
</dbReference>
<evidence type="ECO:0000256" key="2">
    <source>
        <dbReference type="ARBA" id="ARBA00012729"/>
    </source>
</evidence>
<dbReference type="GO" id="GO:0008843">
    <property type="term" value="F:endochitinase activity"/>
    <property type="evidence" value="ECO:0007669"/>
    <property type="project" value="UniProtKB-EC"/>
</dbReference>
<gene>
    <name evidence="10" type="ORF">DFR76_103289</name>
</gene>
<feature type="compositionally biased region" description="Low complexity" evidence="7">
    <location>
        <begin position="488"/>
        <end position="501"/>
    </location>
</feature>
<dbReference type="AlphaFoldDB" id="A0A370I945"/>
<dbReference type="InterPro" id="IPR008979">
    <property type="entry name" value="Galactose-bd-like_sf"/>
</dbReference>
<dbReference type="SUPFAM" id="SSF54556">
    <property type="entry name" value="Chitinase insertion domain"/>
    <property type="match status" value="1"/>
</dbReference>
<evidence type="ECO:0000256" key="8">
    <source>
        <dbReference type="SAM" id="SignalP"/>
    </source>
</evidence>
<keyword evidence="4" id="KW-0624">Polysaccharide degradation</keyword>
<dbReference type="PROSITE" id="PS51910">
    <property type="entry name" value="GH18_2"/>
    <property type="match status" value="1"/>
</dbReference>
<evidence type="ECO:0000313" key="11">
    <source>
        <dbReference type="Proteomes" id="UP000254869"/>
    </source>
</evidence>
<evidence type="ECO:0000259" key="9">
    <source>
        <dbReference type="PROSITE" id="PS51910"/>
    </source>
</evidence>
<feature type="region of interest" description="Disordered" evidence="7">
    <location>
        <begin position="481"/>
        <end position="531"/>
    </location>
</feature>
<dbReference type="PANTHER" id="PTHR11177:SF317">
    <property type="entry name" value="CHITINASE 12-RELATED"/>
    <property type="match status" value="1"/>
</dbReference>
<dbReference type="PROSITE" id="PS01095">
    <property type="entry name" value="GH18_1"/>
    <property type="match status" value="1"/>
</dbReference>
<keyword evidence="8" id="KW-0732">Signal</keyword>
<feature type="chain" id="PRO_5016678702" description="chitinase" evidence="8">
    <location>
        <begin position="23"/>
        <end position="662"/>
    </location>
</feature>
<name>A0A370I945_9NOCA</name>
<keyword evidence="4" id="KW-0119">Carbohydrate metabolism</keyword>
<dbReference type="SUPFAM" id="SSF49785">
    <property type="entry name" value="Galactose-binding domain-like"/>
    <property type="match status" value="1"/>
</dbReference>
<dbReference type="Gene3D" id="3.20.20.80">
    <property type="entry name" value="Glycosidases"/>
    <property type="match status" value="1"/>
</dbReference>
<dbReference type="Pfam" id="PF00704">
    <property type="entry name" value="Glyco_hydro_18"/>
    <property type="match status" value="1"/>
</dbReference>
<proteinExistence type="predicted"/>
<dbReference type="InterPro" id="IPR050314">
    <property type="entry name" value="Glycosyl_Hydrlase_18"/>
</dbReference>
<dbReference type="CDD" id="cd06548">
    <property type="entry name" value="GH18_chitinase"/>
    <property type="match status" value="1"/>
</dbReference>
<dbReference type="STRING" id="1210086.GCA_001613105_07331"/>
<dbReference type="InterPro" id="IPR001579">
    <property type="entry name" value="Glyco_hydro_18_chit_AS"/>
</dbReference>
<evidence type="ECO:0000256" key="5">
    <source>
        <dbReference type="ARBA" id="ARBA00023295"/>
    </source>
</evidence>
<dbReference type="GO" id="GO:0005975">
    <property type="term" value="P:carbohydrate metabolic process"/>
    <property type="evidence" value="ECO:0007669"/>
    <property type="project" value="InterPro"/>
</dbReference>
<evidence type="ECO:0000256" key="3">
    <source>
        <dbReference type="ARBA" id="ARBA00022801"/>
    </source>
</evidence>
<reference evidence="10 11" key="1">
    <citation type="submission" date="2018-07" db="EMBL/GenBank/DDBJ databases">
        <title>Genomic Encyclopedia of Type Strains, Phase IV (KMG-IV): sequencing the most valuable type-strain genomes for metagenomic binning, comparative biology and taxonomic classification.</title>
        <authorList>
            <person name="Goeker M."/>
        </authorList>
    </citation>
    <scope>NUCLEOTIDE SEQUENCE [LARGE SCALE GENOMIC DNA]</scope>
    <source>
        <strain evidence="10 11">DSM 44290</strain>
    </source>
</reference>
<dbReference type="Gene3D" id="2.60.120.260">
    <property type="entry name" value="Galactose-binding domain-like"/>
    <property type="match status" value="1"/>
</dbReference>
<dbReference type="InterPro" id="IPR011583">
    <property type="entry name" value="Chitinase_II/V-like_cat"/>
</dbReference>
<dbReference type="SUPFAM" id="SSF51445">
    <property type="entry name" value="(Trans)glycosidases"/>
    <property type="match status" value="1"/>
</dbReference>
<dbReference type="PANTHER" id="PTHR11177">
    <property type="entry name" value="CHITINASE"/>
    <property type="match status" value="1"/>
</dbReference>
<dbReference type="EMBL" id="QQBC01000003">
    <property type="protein sequence ID" value="RDI67218.1"/>
    <property type="molecule type" value="Genomic_DNA"/>
</dbReference>
<dbReference type="Pfam" id="PF02018">
    <property type="entry name" value="CBM_4_9"/>
    <property type="match status" value="1"/>
</dbReference>
<evidence type="ECO:0000256" key="6">
    <source>
        <dbReference type="RuleBase" id="RU000489"/>
    </source>
</evidence>
<dbReference type="RefSeq" id="WP_068007727.1">
    <property type="nucleotide sequence ID" value="NZ_QQBC01000003.1"/>
</dbReference>
<evidence type="ECO:0000256" key="4">
    <source>
        <dbReference type="ARBA" id="ARBA00023024"/>
    </source>
</evidence>
<comment type="caution">
    <text evidence="10">The sequence shown here is derived from an EMBL/GenBank/DDBJ whole genome shotgun (WGS) entry which is preliminary data.</text>
</comment>
<dbReference type="InterPro" id="IPR001223">
    <property type="entry name" value="Glyco_hydro18_cat"/>
</dbReference>
<feature type="compositionally biased region" description="Pro residues" evidence="7">
    <location>
        <begin position="502"/>
        <end position="522"/>
    </location>
</feature>
<evidence type="ECO:0000256" key="7">
    <source>
        <dbReference type="SAM" id="MobiDB-lite"/>
    </source>
</evidence>
<dbReference type="InterPro" id="IPR003305">
    <property type="entry name" value="CenC_carb-bd"/>
</dbReference>
<keyword evidence="3 6" id="KW-0378">Hydrolase</keyword>
<feature type="domain" description="GH18" evidence="9">
    <location>
        <begin position="44"/>
        <end position="482"/>
    </location>
</feature>
<dbReference type="EC" id="3.2.1.14" evidence="2"/>
<dbReference type="GO" id="GO:0008061">
    <property type="term" value="F:chitin binding"/>
    <property type="evidence" value="ECO:0007669"/>
    <property type="project" value="InterPro"/>
</dbReference>
<dbReference type="Proteomes" id="UP000254869">
    <property type="component" value="Unassembled WGS sequence"/>
</dbReference>
<protein>
    <recommendedName>
        <fullName evidence="2">chitinase</fullName>
        <ecNumber evidence="2">3.2.1.14</ecNumber>
    </recommendedName>
</protein>
<dbReference type="InterPro" id="IPR017853">
    <property type="entry name" value="GH"/>
</dbReference>
<dbReference type="InterPro" id="IPR029070">
    <property type="entry name" value="Chitinase_insertion_sf"/>
</dbReference>
<dbReference type="Gene3D" id="3.10.50.10">
    <property type="match status" value="1"/>
</dbReference>
<keyword evidence="11" id="KW-1185">Reference proteome</keyword>
<dbReference type="GO" id="GO:0006032">
    <property type="term" value="P:chitin catabolic process"/>
    <property type="evidence" value="ECO:0007669"/>
    <property type="project" value="UniProtKB-KW"/>
</dbReference>
<feature type="signal peptide" evidence="8">
    <location>
        <begin position="1"/>
        <end position="22"/>
    </location>
</feature>
<organism evidence="10 11">
    <name type="scientific">Nocardia pseudobrasiliensis</name>
    <dbReference type="NCBI Taxonomy" id="45979"/>
    <lineage>
        <taxon>Bacteria</taxon>
        <taxon>Bacillati</taxon>
        <taxon>Actinomycetota</taxon>
        <taxon>Actinomycetes</taxon>
        <taxon>Mycobacteriales</taxon>
        <taxon>Nocardiaceae</taxon>
        <taxon>Nocardia</taxon>
    </lineage>
</organism>
<keyword evidence="4" id="KW-0146">Chitin degradation</keyword>
<comment type="catalytic activity">
    <reaction evidence="1">
        <text>Random endo-hydrolysis of N-acetyl-beta-D-glucosaminide (1-&gt;4)-beta-linkages in chitin and chitodextrins.</text>
        <dbReference type="EC" id="3.2.1.14"/>
    </reaction>
</comment>
<sequence length="662" mass="69609">MRSARRTGLAAAAASLLIGAFAAFTANSAATPAPTAAPAAGSGGVKIAYFNQWSIYENAYYPKAVHTSGVADKLDYMMYAFENIDPVNLTCFEANKAADQNEDNPNAGDGAGDSFADYGKTYDASNSVDGTADAWNDPIVGNFKQLKQLKAKHPNLKVLVSIGGWTYSKYFSDVAASDSARKKFVSSCVDMFLKGNLPQQNGYGGPGTGKGIFDGIDLDWEYPGGGGHTGNHASPNDKANFTLLAAEFRTQLDALGKTDNKHYALTAAVAAGQDKIRNYETDKLGKYLDLANVMTYDMHGAWDAKGPTNFQDPIYSRPDDPMNPVPPGTAKYNIDEAITAWTTGDSGYGIAGGFPPEKLTMGFPFYYRGWTGVAAGKEHGLFQPASGPAPGAPDSGNVPGIRMYKELSGVVDSPSKTFFDPVAQAAYFYDGTNWWGGDSVQSIKAKADYLHCKNMGGGMIYSLENDPATKLFNAVVDAINSSPSGCGTPPTTTTAPPTTTTTPPPTTTTTPPPTTTTTPPPTTTTTTPPGPGIVNGDFESGQLTPWSCAGNLGSIVASPVHGGKAALSATPSSSDNAQCSAKITVQPNHTYTLGAWVNGNYVYLGVTGSGTTDTSNWTQSTGGKYQQLSTKFTTGASTTSVTVWVHGWYSQGAYYADDFTLG</sequence>
<evidence type="ECO:0000313" key="10">
    <source>
        <dbReference type="EMBL" id="RDI67218.1"/>
    </source>
</evidence>
<keyword evidence="5 6" id="KW-0326">Glycosidase</keyword>
<evidence type="ECO:0000256" key="1">
    <source>
        <dbReference type="ARBA" id="ARBA00000822"/>
    </source>
</evidence>
<accession>A0A370I945</accession>